<feature type="domain" description="PDZ" evidence="7">
    <location>
        <begin position="104"/>
        <end position="174"/>
    </location>
</feature>
<dbReference type="Gene3D" id="3.90.226.10">
    <property type="entry name" value="2-enoyl-CoA Hydratase, Chain A, domain 1"/>
    <property type="match status" value="1"/>
</dbReference>
<feature type="signal peptide" evidence="6">
    <location>
        <begin position="1"/>
        <end position="21"/>
    </location>
</feature>
<gene>
    <name evidence="8" type="ORF">C7S18_17615</name>
</gene>
<feature type="chain" id="PRO_5015134841" evidence="6">
    <location>
        <begin position="22"/>
        <end position="429"/>
    </location>
</feature>
<evidence type="ECO:0000256" key="2">
    <source>
        <dbReference type="ARBA" id="ARBA00022670"/>
    </source>
</evidence>
<organism evidence="8 9">
    <name type="scientific">Ahniella affigens</name>
    <dbReference type="NCBI Taxonomy" id="2021234"/>
    <lineage>
        <taxon>Bacteria</taxon>
        <taxon>Pseudomonadati</taxon>
        <taxon>Pseudomonadota</taxon>
        <taxon>Gammaproteobacteria</taxon>
        <taxon>Lysobacterales</taxon>
        <taxon>Rhodanobacteraceae</taxon>
        <taxon>Ahniella</taxon>
    </lineage>
</organism>
<evidence type="ECO:0000256" key="6">
    <source>
        <dbReference type="SAM" id="SignalP"/>
    </source>
</evidence>
<name>A0A2P1PVK3_9GAMM</name>
<dbReference type="GO" id="GO:0006508">
    <property type="term" value="P:proteolysis"/>
    <property type="evidence" value="ECO:0007669"/>
    <property type="project" value="UniProtKB-KW"/>
</dbReference>
<comment type="similarity">
    <text evidence="1 5">Belongs to the peptidase S41A family.</text>
</comment>
<dbReference type="PANTHER" id="PTHR32060:SF30">
    <property type="entry name" value="CARBOXY-TERMINAL PROCESSING PROTEASE CTPA"/>
    <property type="match status" value="1"/>
</dbReference>
<dbReference type="InterPro" id="IPR041489">
    <property type="entry name" value="PDZ_6"/>
</dbReference>
<dbReference type="KEGG" id="xba:C7S18_17615"/>
<dbReference type="NCBIfam" id="TIGR00225">
    <property type="entry name" value="prc"/>
    <property type="match status" value="1"/>
</dbReference>
<dbReference type="Gene3D" id="2.30.42.10">
    <property type="match status" value="1"/>
</dbReference>
<accession>A0A2P1PVK3</accession>
<dbReference type="Pfam" id="PF03572">
    <property type="entry name" value="Peptidase_S41"/>
    <property type="match status" value="1"/>
</dbReference>
<dbReference type="InterPro" id="IPR029045">
    <property type="entry name" value="ClpP/crotonase-like_dom_sf"/>
</dbReference>
<keyword evidence="9" id="KW-1185">Reference proteome</keyword>
<evidence type="ECO:0000259" key="7">
    <source>
        <dbReference type="PROSITE" id="PS50106"/>
    </source>
</evidence>
<dbReference type="AlphaFoldDB" id="A0A2P1PVK3"/>
<dbReference type="Proteomes" id="UP000241074">
    <property type="component" value="Chromosome"/>
</dbReference>
<evidence type="ECO:0000256" key="5">
    <source>
        <dbReference type="RuleBase" id="RU004404"/>
    </source>
</evidence>
<dbReference type="InterPro" id="IPR004447">
    <property type="entry name" value="Peptidase_S41A"/>
</dbReference>
<evidence type="ECO:0000256" key="1">
    <source>
        <dbReference type="ARBA" id="ARBA00009179"/>
    </source>
</evidence>
<dbReference type="Pfam" id="PF17820">
    <property type="entry name" value="PDZ_6"/>
    <property type="match status" value="1"/>
</dbReference>
<dbReference type="InterPro" id="IPR005151">
    <property type="entry name" value="Tail-specific_protease"/>
</dbReference>
<keyword evidence="3 5" id="KW-0378">Hydrolase</keyword>
<dbReference type="PROSITE" id="PS50106">
    <property type="entry name" value="PDZ"/>
    <property type="match status" value="1"/>
</dbReference>
<proteinExistence type="inferred from homology"/>
<dbReference type="PANTHER" id="PTHR32060">
    <property type="entry name" value="TAIL-SPECIFIC PROTEASE"/>
    <property type="match status" value="1"/>
</dbReference>
<dbReference type="CDD" id="cd06782">
    <property type="entry name" value="cpPDZ_CPP-like"/>
    <property type="match status" value="1"/>
</dbReference>
<dbReference type="InterPro" id="IPR001478">
    <property type="entry name" value="PDZ"/>
</dbReference>
<protein>
    <submittedName>
        <fullName evidence="8">Peptidase S41</fullName>
    </submittedName>
</protein>
<dbReference type="SUPFAM" id="SSF52096">
    <property type="entry name" value="ClpP/crotonase"/>
    <property type="match status" value="1"/>
</dbReference>
<dbReference type="InterPro" id="IPR036034">
    <property type="entry name" value="PDZ_sf"/>
</dbReference>
<keyword evidence="2 5" id="KW-0645">Protease</keyword>
<dbReference type="GO" id="GO:0004175">
    <property type="term" value="F:endopeptidase activity"/>
    <property type="evidence" value="ECO:0007669"/>
    <property type="project" value="TreeGrafter"/>
</dbReference>
<dbReference type="GO" id="GO:0030288">
    <property type="term" value="C:outer membrane-bounded periplasmic space"/>
    <property type="evidence" value="ECO:0007669"/>
    <property type="project" value="TreeGrafter"/>
</dbReference>
<reference evidence="8 9" key="1">
    <citation type="submission" date="2018-03" db="EMBL/GenBank/DDBJ databases">
        <title>Ahniella affigens gen. nov., sp. nov., a gammaproteobacterium isolated from sandy soil near a stream.</title>
        <authorList>
            <person name="Ko Y."/>
            <person name="Kim J.-H."/>
        </authorList>
    </citation>
    <scope>NUCLEOTIDE SEQUENCE [LARGE SCALE GENOMIC DNA]</scope>
    <source>
        <strain evidence="8 9">D13</strain>
    </source>
</reference>
<dbReference type="SMART" id="SM00228">
    <property type="entry name" value="PDZ"/>
    <property type="match status" value="1"/>
</dbReference>
<evidence type="ECO:0000313" key="8">
    <source>
        <dbReference type="EMBL" id="AVP98883.1"/>
    </source>
</evidence>
<evidence type="ECO:0000256" key="4">
    <source>
        <dbReference type="ARBA" id="ARBA00022825"/>
    </source>
</evidence>
<reference evidence="8 9" key="2">
    <citation type="submission" date="2018-03" db="EMBL/GenBank/DDBJ databases">
        <authorList>
            <person name="Keele B.F."/>
        </authorList>
    </citation>
    <scope>NUCLEOTIDE SEQUENCE [LARGE SCALE GENOMIC DNA]</scope>
    <source>
        <strain evidence="8 9">D13</strain>
    </source>
</reference>
<dbReference type="GO" id="GO:0008236">
    <property type="term" value="F:serine-type peptidase activity"/>
    <property type="evidence" value="ECO:0007669"/>
    <property type="project" value="UniProtKB-KW"/>
</dbReference>
<dbReference type="CDD" id="cd07560">
    <property type="entry name" value="Peptidase_S41_CPP"/>
    <property type="match status" value="1"/>
</dbReference>
<dbReference type="InterPro" id="IPR055210">
    <property type="entry name" value="CtpA/B_N"/>
</dbReference>
<dbReference type="RefSeq" id="WP_106892802.1">
    <property type="nucleotide sequence ID" value="NZ_CP027860.1"/>
</dbReference>
<evidence type="ECO:0000256" key="3">
    <source>
        <dbReference type="ARBA" id="ARBA00022801"/>
    </source>
</evidence>
<dbReference type="Gene3D" id="3.30.750.44">
    <property type="match status" value="1"/>
</dbReference>
<dbReference type="Pfam" id="PF22694">
    <property type="entry name" value="CtpB_N-like"/>
    <property type="match status" value="1"/>
</dbReference>
<dbReference type="GO" id="GO:0007165">
    <property type="term" value="P:signal transduction"/>
    <property type="evidence" value="ECO:0007669"/>
    <property type="project" value="TreeGrafter"/>
</dbReference>
<sequence>MLSNRLSLCLALALFLNSVRAEDTVTPAAAPATAAPSSEVSAEDIRAFVSVFRAIQEAYVEPVDGKRLMNAAIRGMLNDLDPHSAYLEPDQLKQWDEDISGLYGGLGVEVIFMDGALRVIATLDDSPAQRGGIKSGDIIAAINGVPIDPNDYDSADRLRGNPGSKISLSIERDSQPEPIELKLVREEIRSQSLRARWLEPGFVYLRLSQFQESSPMELRDRWRKLVGKKPVFGVVLDLRNNPGGVLAAAVEISDAFLESGVIVTTEGRFQDGNMSFSAKAGDLTQGAPMAVLIDQGSASAAEIVAGALQDHRRAIIVGYPSFGKGSVQNMLPLESGAAVKLTTARYYTPNHRSIQAHGIDPDLLLGDVQLTPGDRAATLIESEASLDGHLEAELAPSEDIDRDPELDHDYALSQAMAAIKALSFQKRAP</sequence>
<dbReference type="SMART" id="SM00245">
    <property type="entry name" value="TSPc"/>
    <property type="match status" value="1"/>
</dbReference>
<keyword evidence="4 5" id="KW-0720">Serine protease</keyword>
<keyword evidence="6" id="KW-0732">Signal</keyword>
<dbReference type="SUPFAM" id="SSF50156">
    <property type="entry name" value="PDZ domain-like"/>
    <property type="match status" value="1"/>
</dbReference>
<dbReference type="EMBL" id="CP027860">
    <property type="protein sequence ID" value="AVP98883.1"/>
    <property type="molecule type" value="Genomic_DNA"/>
</dbReference>
<dbReference type="OrthoDB" id="9812068at2"/>
<evidence type="ECO:0000313" key="9">
    <source>
        <dbReference type="Proteomes" id="UP000241074"/>
    </source>
</evidence>